<dbReference type="Proteomes" id="UP000243374">
    <property type="component" value="Unassembled WGS sequence"/>
</dbReference>
<dbReference type="InterPro" id="IPR010992">
    <property type="entry name" value="IHF-like_DNA-bd_dom_sf"/>
</dbReference>
<evidence type="ECO:0000256" key="1">
    <source>
        <dbReference type="ARBA" id="ARBA00010529"/>
    </source>
</evidence>
<sequence length="42" mass="4699">MNKTELVDTVAKSTGLTKSDTKKTIDAVFEQIPKCLTFNILR</sequence>
<proteinExistence type="inferred from homology"/>
<evidence type="ECO:0000256" key="2">
    <source>
        <dbReference type="ARBA" id="ARBA00023125"/>
    </source>
</evidence>
<dbReference type="GO" id="GO:0030527">
    <property type="term" value="F:structural constituent of chromatin"/>
    <property type="evidence" value="ECO:0007669"/>
    <property type="project" value="InterPro"/>
</dbReference>
<dbReference type="EMBL" id="FOSF01000151">
    <property type="protein sequence ID" value="SFK62255.1"/>
    <property type="molecule type" value="Genomic_DNA"/>
</dbReference>
<dbReference type="Gene3D" id="4.10.520.10">
    <property type="entry name" value="IHF-like DNA-binding proteins"/>
    <property type="match status" value="1"/>
</dbReference>
<protein>
    <submittedName>
        <fullName evidence="3">DNA-binding protein</fullName>
    </submittedName>
</protein>
<evidence type="ECO:0000313" key="3">
    <source>
        <dbReference type="EMBL" id="SFK62255.1"/>
    </source>
</evidence>
<dbReference type="InterPro" id="IPR000119">
    <property type="entry name" value="Hist_DNA-bd"/>
</dbReference>
<reference evidence="3 4" key="1">
    <citation type="submission" date="2016-10" db="EMBL/GenBank/DDBJ databases">
        <authorList>
            <person name="Varghese N."/>
            <person name="Submissions S."/>
        </authorList>
    </citation>
    <scope>NUCLEOTIDE SEQUENCE [LARGE SCALE GENOMIC DNA]</scope>
    <source>
        <strain evidence="3 4">22B</strain>
    </source>
</reference>
<gene>
    <name evidence="3" type="ORF">SAMN04487865_11511</name>
</gene>
<dbReference type="AlphaFoldDB" id="A0A662ZF99"/>
<name>A0A662ZF99_9GAMM</name>
<evidence type="ECO:0000313" key="4">
    <source>
        <dbReference type="Proteomes" id="UP000243374"/>
    </source>
</evidence>
<dbReference type="GO" id="GO:0003677">
    <property type="term" value="F:DNA binding"/>
    <property type="evidence" value="ECO:0007669"/>
    <property type="project" value="UniProtKB-KW"/>
</dbReference>
<accession>A0A662ZF99</accession>
<organism evidence="3 4">
    <name type="scientific">Succinivibrio dextrinosolvens</name>
    <dbReference type="NCBI Taxonomy" id="83771"/>
    <lineage>
        <taxon>Bacteria</taxon>
        <taxon>Pseudomonadati</taxon>
        <taxon>Pseudomonadota</taxon>
        <taxon>Gammaproteobacteria</taxon>
        <taxon>Aeromonadales</taxon>
        <taxon>Succinivibrionaceae</taxon>
        <taxon>Succinivibrio</taxon>
    </lineage>
</organism>
<keyword evidence="2 3" id="KW-0238">DNA-binding</keyword>
<comment type="similarity">
    <text evidence="1">Belongs to the bacterial histone-like protein family.</text>
</comment>
<keyword evidence="4" id="KW-1185">Reference proteome</keyword>
<dbReference type="RefSeq" id="WP_083397083.1">
    <property type="nucleotide sequence ID" value="NZ_CP047056.1"/>
</dbReference>
<dbReference type="Pfam" id="PF00216">
    <property type="entry name" value="Bac_DNA_binding"/>
    <property type="match status" value="1"/>
</dbReference>
<dbReference type="SUPFAM" id="SSF47729">
    <property type="entry name" value="IHF-like DNA-binding proteins"/>
    <property type="match status" value="1"/>
</dbReference>